<organism evidence="2 3">
    <name type="scientific">Pseudozyma antarctica (strain T-34)</name>
    <name type="common">Yeast</name>
    <name type="synonym">Candida antarctica</name>
    <dbReference type="NCBI Taxonomy" id="1151754"/>
    <lineage>
        <taxon>Eukaryota</taxon>
        <taxon>Fungi</taxon>
        <taxon>Dikarya</taxon>
        <taxon>Basidiomycota</taxon>
        <taxon>Ustilaginomycotina</taxon>
        <taxon>Ustilaginomycetes</taxon>
        <taxon>Ustilaginales</taxon>
        <taxon>Ustilaginaceae</taxon>
        <taxon>Moesziomyces</taxon>
    </lineage>
</organism>
<feature type="compositionally biased region" description="Low complexity" evidence="1">
    <location>
        <begin position="274"/>
        <end position="286"/>
    </location>
</feature>
<feature type="compositionally biased region" description="Basic and acidic residues" evidence="1">
    <location>
        <begin position="232"/>
        <end position="245"/>
    </location>
</feature>
<dbReference type="Proteomes" id="UP000011976">
    <property type="component" value="Unassembled WGS sequence"/>
</dbReference>
<reference evidence="3" key="1">
    <citation type="journal article" date="2013" name="Genome Announc.">
        <title>Genome sequence of the basidiomycetous yeast Pseudozyma antarctica T-34, a producer of the glycolipid biosurfactants mannosylerythritol lipids.</title>
        <authorList>
            <person name="Morita T."/>
            <person name="Koike H."/>
            <person name="Koyama Y."/>
            <person name="Hagiwara H."/>
            <person name="Ito E."/>
            <person name="Fukuoka T."/>
            <person name="Imura T."/>
            <person name="Machida M."/>
            <person name="Kitamoto D."/>
        </authorList>
    </citation>
    <scope>NUCLEOTIDE SEQUENCE [LARGE SCALE GENOMIC DNA]</scope>
    <source>
        <strain evidence="3">T-34</strain>
    </source>
</reference>
<dbReference type="OrthoDB" id="10577763at2759"/>
<accession>M9LYK2</accession>
<evidence type="ECO:0000313" key="3">
    <source>
        <dbReference type="Proteomes" id="UP000011976"/>
    </source>
</evidence>
<evidence type="ECO:0000256" key="1">
    <source>
        <dbReference type="SAM" id="MobiDB-lite"/>
    </source>
</evidence>
<feature type="region of interest" description="Disordered" evidence="1">
    <location>
        <begin position="114"/>
        <end position="172"/>
    </location>
</feature>
<name>M9LYK2_PSEA3</name>
<evidence type="ECO:0000313" key="2">
    <source>
        <dbReference type="EMBL" id="GAC75899.1"/>
    </source>
</evidence>
<feature type="region of interest" description="Disordered" evidence="1">
    <location>
        <begin position="798"/>
        <end position="825"/>
    </location>
</feature>
<proteinExistence type="predicted"/>
<dbReference type="EMBL" id="DF196785">
    <property type="protein sequence ID" value="GAC75899.1"/>
    <property type="molecule type" value="Genomic_DNA"/>
</dbReference>
<feature type="region of interest" description="Disordered" evidence="1">
    <location>
        <begin position="610"/>
        <end position="636"/>
    </location>
</feature>
<protein>
    <submittedName>
        <fullName evidence="2">Uncharacterized protein</fullName>
    </submittedName>
</protein>
<sequence>MNPLLVAALENLGGQTAPSAVVGIATHAHHDEFGVFPLSTPCIGSRTSYSLRAFMISCRILWMTILATDEVRSFGVDSGFPIMILNKCFIAISIALALAVPGRADSTNVLQRRSQAGAGTDPGNSFDPNNRGGVPPPVGHIPHHGHEQSLLQRPDDDSRGTGGDPGPDRPPHAALERRAWAHRNDDDSNHAGGGPGLGRQPHAALERRAWAHHNNDDNSGTAGDHGPGRQPHGGDREKSILERRSGPNTSRNHNDPNNHGGSRPPHLARRGDSASDAEADPASSAPVKSEAELKKLIFKSASKEMASYVQTHGARNDDDGDACELDSAGCRPFTHEEQKELTTELGNLMFKLASTGRCTPTRFNGSFCNRYGYCSVYETNGKPSPYCEPIDRDEMAKIAPLLEKQKDGTFDFTKPAATFGAQKYTVDDTPRTATSAPEVKPDALAKRSINSLYDVLSNNSDADAPAASDPKKLGEQYRAQSRRLAEFSVRQTLQHIGTCDKGSEGCPQGVCKVGESGCKHLAKAQKDKMIEDMTELNLTVMLMGACDPKDKKFCDELGYCSYLDGWKNGKPNPACKEIGAAESMVLLQSIQNDVAIPSWKLASHVDKADAAQKPGPIAADSSEEVEAQSQDPSPELTKNMLASLDTMLSQRDKIIADVKRVKLSENNDAQTSKLSDDIQAAGSQIALSIVVQTAKREGACGKNALGCSCKIGTSGCRALTGPEQGMLDEAIQPVVASIMYTGKCDAKAPKRDDLCNDDGSCSWIVNFQDNKPSRSCPPLTAQESRALLESQLGVNDTSRAERLTKTSASREPVEEQANVRKSGLDKRSLRERAVTEKTMDEVREGILLSARETAASEFAEVSRTKGTCEKPDDVRCADGACELGTSGCRAYNQAEKEQILQHYTQLIARVMTTGKCDPKNKAVCDDSGRCDRLANWQDGKPNAACELLSDDEREALMDELQNESDKQTSAANLGPNIGKRGLSKRDGGSKDAPASDAGKQDPKSGATAAVGPEQVRDSIISESLNTAQTAVAEATHATGFCTPNTSDCKDGTCSLSSSSNCRPYSAKEKEAMVEVWSEIIATVMSAGKCSPSATDICDADGYCDLTANWIDGKPNPGCVELSQDDRKVLFDKLQTQTDAAAGEGGKLQKRHYTYFTGKDAHNDGDGIPDKSQDELVKRDYTMYTHKPAHNDGDGVPDKVETTNFYPGTLPAGATHQTSLHAVVSDQEVREFQLLCAKLVANPAELKKVTDQAGVKDPKAIARVRASFAQYAKDKALAKKVLQQAKTQNHGIVAGAAGDTDAVLTNGTPVHSGHTPLV</sequence>
<gene>
    <name evidence="2" type="ORF">PANT_19c00007</name>
</gene>
<feature type="compositionally biased region" description="Polar residues" evidence="1">
    <location>
        <begin position="246"/>
        <end position="260"/>
    </location>
</feature>
<feature type="region of interest" description="Disordered" evidence="1">
    <location>
        <begin position="213"/>
        <end position="289"/>
    </location>
</feature>
<feature type="region of interest" description="Disordered" evidence="1">
    <location>
        <begin position="959"/>
        <end position="1012"/>
    </location>
</feature>